<evidence type="ECO:0000256" key="3">
    <source>
        <dbReference type="ARBA" id="ARBA00022816"/>
    </source>
</evidence>
<name>W4K0L9_HETIT</name>
<dbReference type="InterPro" id="IPR007846">
    <property type="entry name" value="RRM_NUP35_dom"/>
</dbReference>
<dbReference type="InterPro" id="IPR012677">
    <property type="entry name" value="Nucleotide-bd_a/b_plait_sf"/>
</dbReference>
<dbReference type="OrthoDB" id="3365060at2759"/>
<comment type="subcellular location">
    <subcellularLocation>
        <location evidence="1">Nucleus</location>
        <location evidence="1">Nuclear pore complex</location>
    </subcellularLocation>
</comment>
<dbReference type="PROSITE" id="PS51472">
    <property type="entry name" value="RRM_NUP35"/>
    <property type="match status" value="1"/>
</dbReference>
<keyword evidence="6 8" id="KW-0906">Nuclear pore complex</keyword>
<evidence type="ECO:0000256" key="4">
    <source>
        <dbReference type="ARBA" id="ARBA00022927"/>
    </source>
</evidence>
<dbReference type="GO" id="GO:0003676">
    <property type="term" value="F:nucleic acid binding"/>
    <property type="evidence" value="ECO:0007669"/>
    <property type="project" value="InterPro"/>
</dbReference>
<dbReference type="Pfam" id="PF05172">
    <property type="entry name" value="RRM_Nup35"/>
    <property type="match status" value="1"/>
</dbReference>
<dbReference type="SUPFAM" id="SSF54928">
    <property type="entry name" value="RNA-binding domain, RBD"/>
    <property type="match status" value="1"/>
</dbReference>
<protein>
    <recommendedName>
        <fullName evidence="10">RRM Nup35-type domain-containing protein</fullName>
    </recommendedName>
</protein>
<proteinExistence type="predicted"/>
<dbReference type="InterPro" id="IPR035979">
    <property type="entry name" value="RBD_domain_sf"/>
</dbReference>
<feature type="compositionally biased region" description="Polar residues" evidence="9">
    <location>
        <begin position="42"/>
        <end position="52"/>
    </location>
</feature>
<dbReference type="GeneID" id="20669107"/>
<dbReference type="GO" id="GO:0044613">
    <property type="term" value="C:nuclear pore central transport channel"/>
    <property type="evidence" value="ECO:0007669"/>
    <property type="project" value="TreeGrafter"/>
</dbReference>
<dbReference type="FunCoup" id="W4K0L9">
    <property type="interactions" value="21"/>
</dbReference>
<sequence length="331" mass="35667">SSSQHAHDSSNWNPQSSTNTLTSSINDNFHQSRSHYQPGYLMSSTSQNNASPPHQRFDDLPVVQTKAKLNHALSRGPTAEFGKDPMFESSRQRPTLDEDAPPTTSVNDIVNATYMDHSVRNQRKLAASGTHISRSARLVPLPAGDFSYIIVFGYPPDKYSVAVEYFKQLGEVTEPEVNTEVVNCFRVGFKNPGDALRAVRKNGEIISGSWMVGVKWADSAQGDNIFGQSLDMRGPTSAQSPGPDSSSHLSDAMAIDVDSGHPRVQLPSTPPVGTPIRLAPPSSAFKKPGTGQKSTSVQPPHVAVTPLAMSSTTNSPTKGVIGQVSELIFGW</sequence>
<dbReference type="PANTHER" id="PTHR21527:SF6">
    <property type="entry name" value="NUCLEOPORIN NUP35"/>
    <property type="match status" value="1"/>
</dbReference>
<dbReference type="PANTHER" id="PTHR21527">
    <property type="entry name" value="NUCLEOPORIN NUP35"/>
    <property type="match status" value="1"/>
</dbReference>
<keyword evidence="2 8" id="KW-0813">Transport</keyword>
<evidence type="ECO:0000313" key="12">
    <source>
        <dbReference type="Proteomes" id="UP000030671"/>
    </source>
</evidence>
<evidence type="ECO:0000256" key="1">
    <source>
        <dbReference type="ARBA" id="ARBA00004567"/>
    </source>
</evidence>
<dbReference type="GO" id="GO:0006999">
    <property type="term" value="P:nuclear pore organization"/>
    <property type="evidence" value="ECO:0007669"/>
    <property type="project" value="TreeGrafter"/>
</dbReference>
<dbReference type="Gene3D" id="3.30.70.330">
    <property type="match status" value="1"/>
</dbReference>
<dbReference type="KEGG" id="hir:HETIRDRAFT_246205"/>
<dbReference type="InParanoid" id="W4K0L9"/>
<dbReference type="GO" id="GO:0005543">
    <property type="term" value="F:phospholipid binding"/>
    <property type="evidence" value="ECO:0007669"/>
    <property type="project" value="TreeGrafter"/>
</dbReference>
<dbReference type="AlphaFoldDB" id="W4K0L9"/>
<accession>W4K0L9</accession>
<dbReference type="Proteomes" id="UP000030671">
    <property type="component" value="Unassembled WGS sequence"/>
</dbReference>
<organism evidence="11 12">
    <name type="scientific">Heterobasidion irregulare (strain TC 32-1)</name>
    <dbReference type="NCBI Taxonomy" id="747525"/>
    <lineage>
        <taxon>Eukaryota</taxon>
        <taxon>Fungi</taxon>
        <taxon>Dikarya</taxon>
        <taxon>Basidiomycota</taxon>
        <taxon>Agaricomycotina</taxon>
        <taxon>Agaricomycetes</taxon>
        <taxon>Russulales</taxon>
        <taxon>Bondarzewiaceae</taxon>
        <taxon>Heterobasidion</taxon>
        <taxon>Heterobasidion annosum species complex</taxon>
    </lineage>
</organism>
<keyword evidence="5" id="KW-0811">Translocation</keyword>
<feature type="region of interest" description="Disordered" evidence="9">
    <location>
        <begin position="70"/>
        <end position="105"/>
    </location>
</feature>
<evidence type="ECO:0000256" key="9">
    <source>
        <dbReference type="SAM" id="MobiDB-lite"/>
    </source>
</evidence>
<gene>
    <name evidence="11" type="ORF">HETIRDRAFT_246205</name>
</gene>
<evidence type="ECO:0000256" key="8">
    <source>
        <dbReference type="PROSITE-ProRule" id="PRU00804"/>
    </source>
</evidence>
<evidence type="ECO:0000313" key="11">
    <source>
        <dbReference type="EMBL" id="ETW78870.1"/>
    </source>
</evidence>
<evidence type="ECO:0000256" key="2">
    <source>
        <dbReference type="ARBA" id="ARBA00022448"/>
    </source>
</evidence>
<reference evidence="11 12" key="1">
    <citation type="journal article" date="2012" name="New Phytol.">
        <title>Insight into trade-off between wood decay and parasitism from the genome of a fungal forest pathogen.</title>
        <authorList>
            <person name="Olson A."/>
            <person name="Aerts A."/>
            <person name="Asiegbu F."/>
            <person name="Belbahri L."/>
            <person name="Bouzid O."/>
            <person name="Broberg A."/>
            <person name="Canback B."/>
            <person name="Coutinho P.M."/>
            <person name="Cullen D."/>
            <person name="Dalman K."/>
            <person name="Deflorio G."/>
            <person name="van Diepen L.T."/>
            <person name="Dunand C."/>
            <person name="Duplessis S."/>
            <person name="Durling M."/>
            <person name="Gonthier P."/>
            <person name="Grimwood J."/>
            <person name="Fossdal C.G."/>
            <person name="Hansson D."/>
            <person name="Henrissat B."/>
            <person name="Hietala A."/>
            <person name="Himmelstrand K."/>
            <person name="Hoffmeister D."/>
            <person name="Hogberg N."/>
            <person name="James T.Y."/>
            <person name="Karlsson M."/>
            <person name="Kohler A."/>
            <person name="Kues U."/>
            <person name="Lee Y.H."/>
            <person name="Lin Y.C."/>
            <person name="Lind M."/>
            <person name="Lindquist E."/>
            <person name="Lombard V."/>
            <person name="Lucas S."/>
            <person name="Lunden K."/>
            <person name="Morin E."/>
            <person name="Murat C."/>
            <person name="Park J."/>
            <person name="Raffaello T."/>
            <person name="Rouze P."/>
            <person name="Salamov A."/>
            <person name="Schmutz J."/>
            <person name="Solheim H."/>
            <person name="Stahlberg J."/>
            <person name="Velez H."/>
            <person name="de Vries R.P."/>
            <person name="Wiebenga A."/>
            <person name="Woodward S."/>
            <person name="Yakovlev I."/>
            <person name="Garbelotto M."/>
            <person name="Martin F."/>
            <person name="Grigoriev I.V."/>
            <person name="Stenlid J."/>
        </authorList>
    </citation>
    <scope>NUCLEOTIDE SEQUENCE [LARGE SCALE GENOMIC DNA]</scope>
    <source>
        <strain evidence="11 12">TC 32-1</strain>
    </source>
</reference>
<dbReference type="GO" id="GO:0006607">
    <property type="term" value="P:NLS-bearing protein import into nucleus"/>
    <property type="evidence" value="ECO:0007669"/>
    <property type="project" value="TreeGrafter"/>
</dbReference>
<keyword evidence="12" id="KW-1185">Reference proteome</keyword>
<dbReference type="HOGENOM" id="CLU_809131_0_0_1"/>
<dbReference type="eggNOG" id="ENOG502QWFW">
    <property type="taxonomic scope" value="Eukaryota"/>
</dbReference>
<feature type="compositionally biased region" description="Basic and acidic residues" evidence="9">
    <location>
        <begin position="81"/>
        <end position="96"/>
    </location>
</feature>
<evidence type="ECO:0000259" key="10">
    <source>
        <dbReference type="PROSITE" id="PS51472"/>
    </source>
</evidence>
<evidence type="ECO:0000256" key="7">
    <source>
        <dbReference type="ARBA" id="ARBA00023242"/>
    </source>
</evidence>
<dbReference type="RefSeq" id="XP_009549163.1">
    <property type="nucleotide sequence ID" value="XM_009550868.2"/>
</dbReference>
<keyword evidence="7 8" id="KW-0539">Nucleus</keyword>
<keyword evidence="3 8" id="KW-0509">mRNA transport</keyword>
<feature type="region of interest" description="Disordered" evidence="9">
    <location>
        <begin position="226"/>
        <end position="301"/>
    </location>
</feature>
<feature type="compositionally biased region" description="Polar residues" evidence="9">
    <location>
        <begin position="9"/>
        <end position="35"/>
    </location>
</feature>
<keyword evidence="4" id="KW-0653">Protein transport</keyword>
<feature type="compositionally biased region" description="Polar residues" evidence="9">
    <location>
        <begin position="236"/>
        <end position="249"/>
    </location>
</feature>
<feature type="domain" description="RRM Nup35-type" evidence="10">
    <location>
        <begin position="143"/>
        <end position="224"/>
    </location>
</feature>
<evidence type="ECO:0000256" key="5">
    <source>
        <dbReference type="ARBA" id="ARBA00023010"/>
    </source>
</evidence>
<dbReference type="GO" id="GO:0017056">
    <property type="term" value="F:structural constituent of nuclear pore"/>
    <property type="evidence" value="ECO:0007669"/>
    <property type="project" value="TreeGrafter"/>
</dbReference>
<feature type="non-terminal residue" evidence="11">
    <location>
        <position position="331"/>
    </location>
</feature>
<feature type="non-terminal residue" evidence="11">
    <location>
        <position position="1"/>
    </location>
</feature>
<dbReference type="EMBL" id="KI925461">
    <property type="protein sequence ID" value="ETW78870.1"/>
    <property type="molecule type" value="Genomic_DNA"/>
</dbReference>
<feature type="region of interest" description="Disordered" evidence="9">
    <location>
        <begin position="1"/>
        <end position="57"/>
    </location>
</feature>
<dbReference type="GO" id="GO:0051028">
    <property type="term" value="P:mRNA transport"/>
    <property type="evidence" value="ECO:0007669"/>
    <property type="project" value="UniProtKB-UniRule"/>
</dbReference>
<dbReference type="GO" id="GO:0044615">
    <property type="term" value="C:nuclear pore nuclear basket"/>
    <property type="evidence" value="ECO:0007669"/>
    <property type="project" value="TreeGrafter"/>
</dbReference>
<evidence type="ECO:0000256" key="6">
    <source>
        <dbReference type="ARBA" id="ARBA00023132"/>
    </source>
</evidence>